<evidence type="ECO:0000313" key="2">
    <source>
        <dbReference type="EMBL" id="QUC09740.1"/>
    </source>
</evidence>
<proteinExistence type="predicted"/>
<keyword evidence="1" id="KW-0812">Transmembrane</keyword>
<evidence type="ECO:0000256" key="1">
    <source>
        <dbReference type="SAM" id="Phobius"/>
    </source>
</evidence>
<evidence type="ECO:0000313" key="3">
    <source>
        <dbReference type="Proteomes" id="UP000678513"/>
    </source>
</evidence>
<feature type="transmembrane region" description="Helical" evidence="1">
    <location>
        <begin position="103"/>
        <end position="124"/>
    </location>
</feature>
<dbReference type="EMBL" id="CP072384">
    <property type="protein sequence ID" value="QUC09740.1"/>
    <property type="molecule type" value="Genomic_DNA"/>
</dbReference>
<protein>
    <submittedName>
        <fullName evidence="2">Uncharacterized protein</fullName>
    </submittedName>
</protein>
<keyword evidence="1" id="KW-0472">Membrane</keyword>
<dbReference type="Proteomes" id="UP000678513">
    <property type="component" value="Chromosome"/>
</dbReference>
<feature type="transmembrane region" description="Helical" evidence="1">
    <location>
        <begin position="42"/>
        <end position="66"/>
    </location>
</feature>
<keyword evidence="1" id="KW-1133">Transmembrane helix</keyword>
<organism evidence="2 3">
    <name type="scientific">Arachnia rubra</name>
    <dbReference type="NCBI Taxonomy" id="1547448"/>
    <lineage>
        <taxon>Bacteria</taxon>
        <taxon>Bacillati</taxon>
        <taxon>Actinomycetota</taxon>
        <taxon>Actinomycetes</taxon>
        <taxon>Propionibacteriales</taxon>
        <taxon>Propionibacteriaceae</taxon>
        <taxon>Arachnia</taxon>
    </lineage>
</organism>
<name>A0ABX7Y915_9ACTN</name>
<accession>A0ABX7Y915</accession>
<reference evidence="2 3" key="1">
    <citation type="submission" date="2021-03" db="EMBL/GenBank/DDBJ databases">
        <title>Human Oral Microbial Genomes.</title>
        <authorList>
            <person name="Johnston C.D."/>
            <person name="Chen T."/>
            <person name="Dewhirst F.E."/>
        </authorList>
    </citation>
    <scope>NUCLEOTIDE SEQUENCE [LARGE SCALE GENOMIC DNA]</scope>
    <source>
        <strain evidence="2 3">DSMZ 100122</strain>
    </source>
</reference>
<feature type="transmembrane region" description="Helical" evidence="1">
    <location>
        <begin position="73"/>
        <end position="91"/>
    </location>
</feature>
<keyword evidence="3" id="KW-1185">Reference proteome</keyword>
<sequence>MRALCGCLLGFAIFQGLSAWVGMVELLLAPQWFAPMLQGTPFVEQTGLAALLLGAVGVVQWAAVVVHLRRRSWLPAAHTIAGAVMLGWIAGECLVLDSFQWMHALWGGIGAIQVLLVAALLGAFRPWEKLA</sequence>
<gene>
    <name evidence="2" type="ORF">J5A65_14060</name>
</gene>